<organism evidence="10 11">
    <name type="scientific">Pelagomonas calceolata</name>
    <dbReference type="NCBI Taxonomy" id="35677"/>
    <lineage>
        <taxon>Eukaryota</taxon>
        <taxon>Sar</taxon>
        <taxon>Stramenopiles</taxon>
        <taxon>Ochrophyta</taxon>
        <taxon>Pelagophyceae</taxon>
        <taxon>Pelagomonadales</taxon>
        <taxon>Pelagomonadaceae</taxon>
        <taxon>Pelagomonas</taxon>
    </lineage>
</organism>
<proteinExistence type="inferred from homology"/>
<dbReference type="InterPro" id="IPR036259">
    <property type="entry name" value="MFS_trans_sf"/>
</dbReference>
<gene>
    <name evidence="10" type="ORF">PECAL_1P15020</name>
</gene>
<feature type="transmembrane region" description="Helical" evidence="7">
    <location>
        <begin position="113"/>
        <end position="134"/>
    </location>
</feature>
<comment type="caution">
    <text evidence="10">The sequence shown here is derived from an EMBL/GenBank/DDBJ whole genome shotgun (WGS) entry which is preliminary data.</text>
</comment>
<feature type="transmembrane region" description="Helical" evidence="7">
    <location>
        <begin position="57"/>
        <end position="75"/>
    </location>
</feature>
<feature type="transmembrane region" description="Helical" evidence="7">
    <location>
        <begin position="368"/>
        <end position="393"/>
    </location>
</feature>
<feature type="transmembrane region" description="Helical" evidence="7">
    <location>
        <begin position="336"/>
        <end position="356"/>
    </location>
</feature>
<protein>
    <recommendedName>
        <fullName evidence="9">Major facilitator superfamily (MFS) profile domain-containing protein</fullName>
    </recommendedName>
</protein>
<evidence type="ECO:0000256" key="6">
    <source>
        <dbReference type="ARBA" id="ARBA00024338"/>
    </source>
</evidence>
<evidence type="ECO:0000256" key="8">
    <source>
        <dbReference type="SAM" id="SignalP"/>
    </source>
</evidence>
<dbReference type="InterPro" id="IPR044770">
    <property type="entry name" value="MFS_spinster-like"/>
</dbReference>
<feature type="domain" description="Major facilitator superfamily (MFS) profile" evidence="9">
    <location>
        <begin position="13"/>
        <end position="433"/>
    </location>
</feature>
<dbReference type="AlphaFoldDB" id="A0A8J2S850"/>
<dbReference type="Proteomes" id="UP000789595">
    <property type="component" value="Unassembled WGS sequence"/>
</dbReference>
<evidence type="ECO:0000313" key="11">
    <source>
        <dbReference type="Proteomes" id="UP000789595"/>
    </source>
</evidence>
<feature type="transmembrane region" description="Helical" evidence="7">
    <location>
        <begin position="175"/>
        <end position="195"/>
    </location>
</feature>
<keyword evidence="11" id="KW-1185">Reference proteome</keyword>
<feature type="transmembrane region" description="Helical" evidence="7">
    <location>
        <begin position="237"/>
        <end position="256"/>
    </location>
</feature>
<dbReference type="EMBL" id="CAKKNE010000001">
    <property type="protein sequence ID" value="CAH0365091.1"/>
    <property type="molecule type" value="Genomic_DNA"/>
</dbReference>
<evidence type="ECO:0000256" key="3">
    <source>
        <dbReference type="ARBA" id="ARBA00022692"/>
    </source>
</evidence>
<keyword evidence="3 7" id="KW-0812">Transmembrane</keyword>
<dbReference type="OrthoDB" id="3639251at2759"/>
<evidence type="ECO:0000256" key="2">
    <source>
        <dbReference type="ARBA" id="ARBA00022448"/>
    </source>
</evidence>
<evidence type="ECO:0000256" key="5">
    <source>
        <dbReference type="ARBA" id="ARBA00023136"/>
    </source>
</evidence>
<dbReference type="Pfam" id="PF07690">
    <property type="entry name" value="MFS_1"/>
    <property type="match status" value="1"/>
</dbReference>
<name>A0A8J2S850_9STRA</name>
<dbReference type="SUPFAM" id="SSF103473">
    <property type="entry name" value="MFS general substrate transporter"/>
    <property type="match status" value="1"/>
</dbReference>
<feature type="transmembrane region" description="Helical" evidence="7">
    <location>
        <begin position="309"/>
        <end position="330"/>
    </location>
</feature>
<feature type="transmembrane region" description="Helical" evidence="7">
    <location>
        <begin position="87"/>
        <end position="107"/>
    </location>
</feature>
<dbReference type="Gene3D" id="1.20.1250.20">
    <property type="entry name" value="MFS general substrate transporter like domains"/>
    <property type="match status" value="2"/>
</dbReference>
<comment type="similarity">
    <text evidence="6">Belongs to the major facilitator superfamily. Spinster (TC 2.A.1.49) family.</text>
</comment>
<dbReference type="PROSITE" id="PS50850">
    <property type="entry name" value="MFS"/>
    <property type="match status" value="1"/>
</dbReference>
<reference evidence="10" key="1">
    <citation type="submission" date="2021-11" db="EMBL/GenBank/DDBJ databases">
        <authorList>
            <consortium name="Genoscope - CEA"/>
            <person name="William W."/>
        </authorList>
    </citation>
    <scope>NUCLEOTIDE SEQUENCE</scope>
</reference>
<keyword evidence="2" id="KW-0813">Transport</keyword>
<feature type="transmembrane region" description="Helical" evidence="7">
    <location>
        <begin position="405"/>
        <end position="427"/>
    </location>
</feature>
<dbReference type="PANTHER" id="PTHR23505">
    <property type="entry name" value="SPINSTER"/>
    <property type="match status" value="1"/>
</dbReference>
<keyword evidence="8" id="KW-0732">Signal</keyword>
<dbReference type="GO" id="GO:0022857">
    <property type="term" value="F:transmembrane transporter activity"/>
    <property type="evidence" value="ECO:0007669"/>
    <property type="project" value="InterPro"/>
</dbReference>
<keyword evidence="5 7" id="KW-0472">Membrane</keyword>
<feature type="transmembrane region" description="Helical" evidence="7">
    <location>
        <begin position="146"/>
        <end position="169"/>
    </location>
</feature>
<sequence>MIAREVPAFSWFVLLVLGLIYTQQQWSRYSLNYLYNVSQDDDFVSIKHADSISYTEYGILTGYGFSGTFCLAGLVAGRAADISSRKLIIFTGIFAWNVALLMIGYSHSYLEVLLWRLVLGFGQAFSSPASYSLIADYFPESQRSQANGLFACGVYIGGGMASMCISMSADLGWRNTCFLIATIGFCISVIEVVSIREPQRPSRKSKLPALNAEGGHIPAAAKKNFVQAIWAIFSNELVVLVFAASSLRYMGGYVIAGYLPALFASVFPNFDDQYSYINAYVVAGGGFISSWLGGMLADKWRAVEPRARMYLPVCGCFGSLPFMAICCLASDFYVSIFLGLFVEYLIAECWFGPVVATMQSALEADCRALAIACFTLIATFFGSLASYILGYIYDAMLARGYPDTIIRWLVLWSVVTSYVFAGALFLYCATLTRLDTLVTQEKKPLLRGKGLFIDSSE</sequence>
<evidence type="ECO:0000256" key="1">
    <source>
        <dbReference type="ARBA" id="ARBA00004141"/>
    </source>
</evidence>
<dbReference type="GO" id="GO:0016020">
    <property type="term" value="C:membrane"/>
    <property type="evidence" value="ECO:0007669"/>
    <property type="project" value="UniProtKB-SubCell"/>
</dbReference>
<dbReference type="InterPro" id="IPR011701">
    <property type="entry name" value="MFS"/>
</dbReference>
<feature type="signal peptide" evidence="8">
    <location>
        <begin position="1"/>
        <end position="18"/>
    </location>
</feature>
<keyword evidence="4 7" id="KW-1133">Transmembrane helix</keyword>
<feature type="transmembrane region" description="Helical" evidence="7">
    <location>
        <begin position="276"/>
        <end position="297"/>
    </location>
</feature>
<accession>A0A8J2S850</accession>
<evidence type="ECO:0000313" key="10">
    <source>
        <dbReference type="EMBL" id="CAH0365091.1"/>
    </source>
</evidence>
<evidence type="ECO:0000259" key="9">
    <source>
        <dbReference type="PROSITE" id="PS50850"/>
    </source>
</evidence>
<dbReference type="PANTHER" id="PTHR23505:SF79">
    <property type="entry name" value="PROTEIN SPINSTER"/>
    <property type="match status" value="1"/>
</dbReference>
<evidence type="ECO:0000256" key="7">
    <source>
        <dbReference type="SAM" id="Phobius"/>
    </source>
</evidence>
<comment type="subcellular location">
    <subcellularLocation>
        <location evidence="1">Membrane</location>
        <topology evidence="1">Multi-pass membrane protein</topology>
    </subcellularLocation>
</comment>
<feature type="chain" id="PRO_5035153239" description="Major facilitator superfamily (MFS) profile domain-containing protein" evidence="8">
    <location>
        <begin position="19"/>
        <end position="457"/>
    </location>
</feature>
<dbReference type="InterPro" id="IPR020846">
    <property type="entry name" value="MFS_dom"/>
</dbReference>
<evidence type="ECO:0000256" key="4">
    <source>
        <dbReference type="ARBA" id="ARBA00022989"/>
    </source>
</evidence>